<dbReference type="Pfam" id="PF21834">
    <property type="entry name" value="DUF6894"/>
    <property type="match status" value="1"/>
</dbReference>
<protein>
    <recommendedName>
        <fullName evidence="1">DUF6894 domain-containing protein</fullName>
    </recommendedName>
</protein>
<sequence>MTEWGMRYRFNLIAEDQIVVDEEGLILIDIEAARARAIDTARDILAGELRAGRLPLNWIIAIADDSDTVVALVRFADAVRVG</sequence>
<dbReference type="EMBL" id="RCZC01000004">
    <property type="protein sequence ID" value="TPG51992.1"/>
    <property type="molecule type" value="Genomic_DNA"/>
</dbReference>
<gene>
    <name evidence="2" type="ORF">EAH76_14765</name>
</gene>
<organism evidence="2 3">
    <name type="scientific">Sphingomonas glacialis</name>
    <dbReference type="NCBI Taxonomy" id="658225"/>
    <lineage>
        <taxon>Bacteria</taxon>
        <taxon>Pseudomonadati</taxon>
        <taxon>Pseudomonadota</taxon>
        <taxon>Alphaproteobacteria</taxon>
        <taxon>Sphingomonadales</taxon>
        <taxon>Sphingomonadaceae</taxon>
        <taxon>Sphingomonas</taxon>
    </lineage>
</organism>
<evidence type="ECO:0000313" key="2">
    <source>
        <dbReference type="EMBL" id="TPG51992.1"/>
    </source>
</evidence>
<feature type="domain" description="DUF6894" evidence="1">
    <location>
        <begin position="7"/>
        <end position="76"/>
    </location>
</feature>
<evidence type="ECO:0000313" key="3">
    <source>
        <dbReference type="Proteomes" id="UP000319931"/>
    </source>
</evidence>
<evidence type="ECO:0000259" key="1">
    <source>
        <dbReference type="Pfam" id="PF21834"/>
    </source>
</evidence>
<name>A0A502FRT6_9SPHN</name>
<comment type="caution">
    <text evidence="2">The sequence shown here is derived from an EMBL/GenBank/DDBJ whole genome shotgun (WGS) entry which is preliminary data.</text>
</comment>
<dbReference type="RefSeq" id="WP_161989047.1">
    <property type="nucleotide sequence ID" value="NZ_RCZC01000004.1"/>
</dbReference>
<reference evidence="2 3" key="1">
    <citation type="journal article" date="2019" name="Environ. Microbiol.">
        <title>Species interactions and distinct microbial communities in high Arctic permafrost affected cryosols are associated with the CH4 and CO2 gas fluxes.</title>
        <authorList>
            <person name="Altshuler I."/>
            <person name="Hamel J."/>
            <person name="Turney S."/>
            <person name="Magnuson E."/>
            <person name="Levesque R."/>
            <person name="Greer C."/>
            <person name="Whyte L.G."/>
        </authorList>
    </citation>
    <scope>NUCLEOTIDE SEQUENCE [LARGE SCALE GENOMIC DNA]</scope>
    <source>
        <strain evidence="2 3">E6.1</strain>
    </source>
</reference>
<proteinExistence type="predicted"/>
<dbReference type="InterPro" id="IPR054189">
    <property type="entry name" value="DUF6894"/>
</dbReference>
<dbReference type="AlphaFoldDB" id="A0A502FRT6"/>
<keyword evidence="3" id="KW-1185">Reference proteome</keyword>
<dbReference type="Proteomes" id="UP000319931">
    <property type="component" value="Unassembled WGS sequence"/>
</dbReference>
<accession>A0A502FRT6</accession>